<keyword evidence="2" id="KW-1185">Reference proteome</keyword>
<accession>A9KJZ2</accession>
<name>A9KJZ2_LACP7</name>
<dbReference type="RefSeq" id="WP_012200218.1">
    <property type="nucleotide sequence ID" value="NC_010001.1"/>
</dbReference>
<dbReference type="EMBL" id="CP000885">
    <property type="protein sequence ID" value="ABX42564.1"/>
    <property type="molecule type" value="Genomic_DNA"/>
</dbReference>
<dbReference type="KEGG" id="cpy:Cphy_2198"/>
<gene>
    <name evidence="1" type="ordered locus">Cphy_2198</name>
</gene>
<dbReference type="Proteomes" id="UP000000370">
    <property type="component" value="Chromosome"/>
</dbReference>
<dbReference type="HOGENOM" id="CLU_2245266_0_0_9"/>
<sequence length="104" mass="12425">MIEFKEFFLNIKKVYGITSDTFLKDLSSFLVDNKWFGIKPVWKDSTMYIEPSDFQEYLPLIKEYFANSNMDIHEKYEILKEKLIASMSDTSNKLITFYDQFDTC</sequence>
<proteinExistence type="predicted"/>
<reference evidence="2" key="1">
    <citation type="submission" date="2007-11" db="EMBL/GenBank/DDBJ databases">
        <title>Complete genome sequence of Clostridium phytofermentans ISDg.</title>
        <authorList>
            <person name="Leschine S.B."/>
            <person name="Warnick T.A."/>
            <person name="Blanchard J.L."/>
            <person name="Schnell D.J."/>
            <person name="Petit E.L."/>
            <person name="LaTouf W.G."/>
            <person name="Copeland A."/>
            <person name="Lucas S."/>
            <person name="Lapidus A."/>
            <person name="Barry K."/>
            <person name="Glavina del Rio T."/>
            <person name="Dalin E."/>
            <person name="Tice H."/>
            <person name="Pitluck S."/>
            <person name="Kiss H."/>
            <person name="Brettin T."/>
            <person name="Bruce D."/>
            <person name="Detter J.C."/>
            <person name="Han C."/>
            <person name="Kuske C."/>
            <person name="Schmutz J."/>
            <person name="Larimer F."/>
            <person name="Land M."/>
            <person name="Hauser L."/>
            <person name="Kyrpides N."/>
            <person name="Kim E.A."/>
            <person name="Richardson P."/>
        </authorList>
    </citation>
    <scope>NUCLEOTIDE SEQUENCE [LARGE SCALE GENOMIC DNA]</scope>
    <source>
        <strain evidence="2">ATCC 700394 / DSM 18823 / ISDg</strain>
    </source>
</reference>
<organism evidence="1 2">
    <name type="scientific">Lachnoclostridium phytofermentans (strain ATCC 700394 / DSM 18823 / ISDg)</name>
    <name type="common">Clostridium phytofermentans</name>
    <dbReference type="NCBI Taxonomy" id="357809"/>
    <lineage>
        <taxon>Bacteria</taxon>
        <taxon>Bacillati</taxon>
        <taxon>Bacillota</taxon>
        <taxon>Clostridia</taxon>
        <taxon>Lachnospirales</taxon>
        <taxon>Lachnospiraceae</taxon>
    </lineage>
</organism>
<evidence type="ECO:0000313" key="2">
    <source>
        <dbReference type="Proteomes" id="UP000000370"/>
    </source>
</evidence>
<evidence type="ECO:0000313" key="1">
    <source>
        <dbReference type="EMBL" id="ABX42564.1"/>
    </source>
</evidence>
<dbReference type="STRING" id="357809.Cphy_2198"/>
<protein>
    <submittedName>
        <fullName evidence="1">Uncharacterized protein</fullName>
    </submittedName>
</protein>
<dbReference type="AlphaFoldDB" id="A9KJZ2"/>